<sequence length="354" mass="38881">MALGGEGGLKTAERKFLAPFRGEALKVPPIWLMRQAGRYLPEYRATRTEAGGFLNLCYTPALAAEVTLQPIRRYGFDAAILFSDILVVPDALGQEVRFEEGEGPRLDPIRSATDLSRLDVGATGTKFALVAETVQRLRQDLPAETALIGFCGAPWTVATYMVQGRGSPDQAEARLWAYRDPEGFADLIDTLVETSVEYLDLQVKAGADCLQIFDTWAGSLPDDEFDRWVVAPTRQIREAIKDRHPDIPVIGFPRGAGAAVVWYVAETGVDGVSFDTAAPPFLMSETFEEDDVVVQGNLDPLLLVAGGARLDARVDEILDLMQGKRFIFNLGHGIVPQTPPEHVAQLVERVRSRR</sequence>
<protein>
    <recommendedName>
        <fullName evidence="3 8">Uroporphyrinogen decarboxylase</fullName>
        <shortName evidence="8">UPD</shortName>
        <shortName evidence="8">URO-D</shortName>
        <ecNumber evidence="3 8">4.1.1.37</ecNumber>
    </recommendedName>
</protein>
<evidence type="ECO:0000256" key="3">
    <source>
        <dbReference type="ARBA" id="ARBA00012288"/>
    </source>
</evidence>
<gene>
    <name evidence="8" type="primary">hemE</name>
    <name evidence="12" type="ORF">W911_01875</name>
</gene>
<dbReference type="FunFam" id="3.20.20.210:FF:000007">
    <property type="entry name" value="Uroporphyrinogen decarboxylase"/>
    <property type="match status" value="1"/>
</dbReference>
<dbReference type="HAMAP" id="MF_00218">
    <property type="entry name" value="URO_D"/>
    <property type="match status" value="1"/>
</dbReference>
<comment type="subcellular location">
    <subcellularLocation>
        <location evidence="8">Cytoplasm</location>
    </subcellularLocation>
</comment>
<keyword evidence="7 8" id="KW-0627">Porphyrin biosynthesis</keyword>
<feature type="binding site" evidence="8">
    <location>
        <position position="215"/>
    </location>
    <ligand>
        <name>substrate</name>
    </ligand>
</feature>
<dbReference type="AlphaFoldDB" id="V5SBL8"/>
<evidence type="ECO:0000256" key="7">
    <source>
        <dbReference type="ARBA" id="ARBA00023244"/>
    </source>
</evidence>
<comment type="function">
    <text evidence="8">Catalyzes the decarboxylation of four acetate groups of uroporphyrinogen-III to yield coproporphyrinogen-III.</text>
</comment>
<evidence type="ECO:0000313" key="13">
    <source>
        <dbReference type="Proteomes" id="UP000018542"/>
    </source>
</evidence>
<dbReference type="GO" id="GO:0005829">
    <property type="term" value="C:cytosol"/>
    <property type="evidence" value="ECO:0007669"/>
    <property type="project" value="TreeGrafter"/>
</dbReference>
<dbReference type="PANTHER" id="PTHR21091">
    <property type="entry name" value="METHYLTETRAHYDROFOLATE:HOMOCYSTEINE METHYLTRANSFERASE RELATED"/>
    <property type="match status" value="1"/>
</dbReference>
<dbReference type="STRING" id="1029756.W911_01875"/>
<feature type="site" description="Transition state stabilizer" evidence="8">
    <location>
        <position position="84"/>
    </location>
</feature>
<evidence type="ECO:0000256" key="2">
    <source>
        <dbReference type="ARBA" id="ARBA00009935"/>
    </source>
</evidence>
<dbReference type="InterPro" id="IPR006361">
    <property type="entry name" value="Uroporphyrinogen_deCO2ase_HemE"/>
</dbReference>
<feature type="binding site" evidence="8">
    <location>
        <position position="332"/>
    </location>
    <ligand>
        <name>substrate</name>
    </ligand>
</feature>
<keyword evidence="13" id="KW-1185">Reference proteome</keyword>
<organism evidence="12 13">
    <name type="scientific">Hyphomicrobium nitrativorans NL23</name>
    <dbReference type="NCBI Taxonomy" id="1029756"/>
    <lineage>
        <taxon>Bacteria</taxon>
        <taxon>Pseudomonadati</taxon>
        <taxon>Pseudomonadota</taxon>
        <taxon>Alphaproteobacteria</taxon>
        <taxon>Hyphomicrobiales</taxon>
        <taxon>Hyphomicrobiaceae</taxon>
        <taxon>Hyphomicrobium</taxon>
    </lineage>
</organism>
<comment type="catalytic activity">
    <reaction evidence="8 9">
        <text>uroporphyrinogen III + 4 H(+) = coproporphyrinogen III + 4 CO2</text>
        <dbReference type="Rhea" id="RHEA:19865"/>
        <dbReference type="ChEBI" id="CHEBI:15378"/>
        <dbReference type="ChEBI" id="CHEBI:16526"/>
        <dbReference type="ChEBI" id="CHEBI:57308"/>
        <dbReference type="ChEBI" id="CHEBI:57309"/>
        <dbReference type="EC" id="4.1.1.37"/>
    </reaction>
</comment>
<dbReference type="PANTHER" id="PTHR21091:SF169">
    <property type="entry name" value="UROPORPHYRINOGEN DECARBOXYLASE"/>
    <property type="match status" value="1"/>
</dbReference>
<evidence type="ECO:0000256" key="6">
    <source>
        <dbReference type="ARBA" id="ARBA00023239"/>
    </source>
</evidence>
<dbReference type="Gene3D" id="3.20.20.210">
    <property type="match status" value="1"/>
</dbReference>
<evidence type="ECO:0000256" key="10">
    <source>
        <dbReference type="RuleBase" id="RU004169"/>
    </source>
</evidence>
<keyword evidence="6 8" id="KW-0456">Lyase</keyword>
<keyword evidence="4 8" id="KW-0963">Cytoplasm</keyword>
<dbReference type="RefSeq" id="WP_023785807.1">
    <property type="nucleotide sequence ID" value="NC_022997.1"/>
</dbReference>
<comment type="pathway">
    <text evidence="1 8 9">Porphyrin-containing compound metabolism; protoporphyrin-IX biosynthesis; coproporphyrinogen-III from 5-aminolevulinate: step 4/4.</text>
</comment>
<evidence type="ECO:0000256" key="4">
    <source>
        <dbReference type="ARBA" id="ARBA00022490"/>
    </source>
</evidence>
<dbReference type="UniPathway" id="UPA00251">
    <property type="reaction ID" value="UER00321"/>
</dbReference>
<evidence type="ECO:0000256" key="1">
    <source>
        <dbReference type="ARBA" id="ARBA00004804"/>
    </source>
</evidence>
<dbReference type="GO" id="GO:0019353">
    <property type="term" value="P:protoporphyrinogen IX biosynthetic process from glutamate"/>
    <property type="evidence" value="ECO:0007669"/>
    <property type="project" value="TreeGrafter"/>
</dbReference>
<evidence type="ECO:0000259" key="11">
    <source>
        <dbReference type="PROSITE" id="PS00906"/>
    </source>
</evidence>
<dbReference type="Proteomes" id="UP000018542">
    <property type="component" value="Chromosome"/>
</dbReference>
<feature type="binding site" evidence="8">
    <location>
        <position position="84"/>
    </location>
    <ligand>
        <name>substrate</name>
    </ligand>
</feature>
<reference evidence="12 13" key="1">
    <citation type="journal article" date="2014" name="Genome Announc.">
        <title>Complete Genome Sequence of Hyphomicrobium nitrativorans Strain NL23, a Denitrifying Bacterium Isolated from Biofilm of a Methanol-Fed Denitrification System Treating Seawater at the Montreal Biodome.</title>
        <authorList>
            <person name="Martineau C."/>
            <person name="Villeneuve C."/>
            <person name="Mauffrey F."/>
            <person name="Villemur R."/>
        </authorList>
    </citation>
    <scope>NUCLEOTIDE SEQUENCE [LARGE SCALE GENOMIC DNA]</scope>
    <source>
        <strain evidence="12">NL23</strain>
    </source>
</reference>
<dbReference type="CDD" id="cd00717">
    <property type="entry name" value="URO-D"/>
    <property type="match status" value="1"/>
</dbReference>
<dbReference type="OrthoDB" id="9806656at2"/>
<feature type="domain" description="Uroporphyrinogen decarboxylase (URO-D)" evidence="11">
    <location>
        <begin position="29"/>
        <end position="38"/>
    </location>
</feature>
<feature type="binding site" evidence="8">
    <location>
        <begin position="34"/>
        <end position="38"/>
    </location>
    <ligand>
        <name>substrate</name>
    </ligand>
</feature>
<comment type="caution">
    <text evidence="8">Lacks conserved residue(s) required for the propagation of feature annotation.</text>
</comment>
<dbReference type="KEGG" id="hni:W911_01875"/>
<dbReference type="GO" id="GO:0004853">
    <property type="term" value="F:uroporphyrinogen decarboxylase activity"/>
    <property type="evidence" value="ECO:0007669"/>
    <property type="project" value="UniProtKB-UniRule"/>
</dbReference>
<dbReference type="SUPFAM" id="SSF51726">
    <property type="entry name" value="UROD/MetE-like"/>
    <property type="match status" value="1"/>
</dbReference>
<keyword evidence="5 8" id="KW-0210">Decarboxylase</keyword>
<proteinExistence type="inferred from homology"/>
<dbReference type="InterPro" id="IPR000257">
    <property type="entry name" value="Uroporphyrinogen_deCOase"/>
</dbReference>
<comment type="subunit">
    <text evidence="8">Homodimer.</text>
</comment>
<dbReference type="Pfam" id="PF01208">
    <property type="entry name" value="URO-D"/>
    <property type="match status" value="1"/>
</dbReference>
<name>V5SBL8_9HYPH</name>
<comment type="similarity">
    <text evidence="2 8 10">Belongs to the uroporphyrinogen decarboxylase family.</text>
</comment>
<accession>V5SBL8</accession>
<evidence type="ECO:0000313" key="12">
    <source>
        <dbReference type="EMBL" id="AHB47430.1"/>
    </source>
</evidence>
<dbReference type="InterPro" id="IPR038071">
    <property type="entry name" value="UROD/MetE-like_sf"/>
</dbReference>
<dbReference type="PROSITE" id="PS00906">
    <property type="entry name" value="UROD_1"/>
    <property type="match status" value="1"/>
</dbReference>
<dbReference type="EMBL" id="CP006912">
    <property type="protein sequence ID" value="AHB47430.1"/>
    <property type="molecule type" value="Genomic_DNA"/>
</dbReference>
<dbReference type="PATRIC" id="fig|1029756.8.peg.399"/>
<dbReference type="EC" id="4.1.1.37" evidence="3 8"/>
<evidence type="ECO:0000256" key="8">
    <source>
        <dbReference type="HAMAP-Rule" id="MF_00218"/>
    </source>
</evidence>
<feature type="binding site" evidence="8">
    <location>
        <position position="160"/>
    </location>
    <ligand>
        <name>substrate</name>
    </ligand>
</feature>
<evidence type="ECO:0000256" key="5">
    <source>
        <dbReference type="ARBA" id="ARBA00022793"/>
    </source>
</evidence>
<dbReference type="HOGENOM" id="CLU_040933_0_0_5"/>
<dbReference type="NCBIfam" id="TIGR01464">
    <property type="entry name" value="hemE"/>
    <property type="match status" value="1"/>
</dbReference>
<evidence type="ECO:0000256" key="9">
    <source>
        <dbReference type="RuleBase" id="RU000554"/>
    </source>
</evidence>